<dbReference type="Pfam" id="PF10145">
    <property type="entry name" value="PhageMin_Tail"/>
    <property type="match status" value="1"/>
</dbReference>
<proteinExistence type="predicted"/>
<keyword evidence="6" id="KW-1185">Reference proteome</keyword>
<keyword evidence="2" id="KW-0175">Coiled coil</keyword>
<dbReference type="InterPro" id="IPR010090">
    <property type="entry name" value="Phage_tape_meas"/>
</dbReference>
<evidence type="ECO:0000259" key="4">
    <source>
        <dbReference type="Pfam" id="PF10145"/>
    </source>
</evidence>
<feature type="domain" description="Phage tail tape measure protein" evidence="4">
    <location>
        <begin position="254"/>
        <end position="442"/>
    </location>
</feature>
<protein>
    <submittedName>
        <fullName evidence="5">Phage-related minor tail protein</fullName>
    </submittedName>
</protein>
<dbReference type="Gene3D" id="1.10.287.950">
    <property type="entry name" value="Methyl-accepting chemotaxis protein"/>
    <property type="match status" value="1"/>
</dbReference>
<gene>
    <name evidence="5" type="ORF">Ga0061061_11654</name>
</gene>
<evidence type="ECO:0000256" key="3">
    <source>
        <dbReference type="SAM" id="MobiDB-lite"/>
    </source>
</evidence>
<comment type="caution">
    <text evidence="5">The sequence shown here is derived from an EMBL/GenBank/DDBJ whole genome shotgun (WGS) entry which is preliminary data.</text>
</comment>
<sequence length="845" mass="89885">MAIILEAEAVFRARDASGKALADIANRFKEISKAGKTVGEAVSGIGRQIGEMKGKLDRIEGFRGLQRGLSETRQKFRAAQEEVQRLSRAMREVEQPTRQMEAAYRRAQAAVSSAAAAYRDQARAAIEAKRGLEQAGIPLNNLRGQQDALKRSIEAANNQLQRQAQIMARGGPWGRGPVSGSGVPLTPQTHPAQSQRPMARAGSAAATVAGTAAAYGGGMAFRSAYTRMIEFERSVAYSQARGELTDEQATRLRRNARELGAAGLGFSARDVSELQRAYVQAGYENDADALARPTMNFSLFGDVDPYSAADFTVSALAAYGIKPKNREELVNAATRYQDIIAKGANVTRLGVDDFAQGFKYAAPFAAALGVSQEQLAAMIATQGQAGLRGDEAGVAVRSMLTRTVKPTADSRQAMAEMGMRFEDYALETKPVSVDDLLSGLRNQGIDASKIRKRLQRRLTSTESEGGDIAEAMTDEVISGLGIKSIIDKRKVARMVSRYTASLGERLDVDRLLADLRERGVTPGQMSRIFDQRQGVRIGTLTFNDDYERFLKILTEQSAGSSERGAELMRRGPLGAHNRLVSSFDNLILSLAESGVLDTVATGLDAVATTFRSMAETNPKLLEFSTYAAMAVGGIGALTLAIRPLVALVGALGGGGAAAAGASAVGAAAAGSRLGTFVNMGLKGGLIGGGLYFGGKALINAAVDALPKPAYPAGYDPEAEMNLGTWGRIKRIWNDLPSLPSGPAVDPATMERARRAADEFRRDPEGARGRAMMRMGPAQMSVTGEATVRSELKVQVEPSPLFEVRMREIAREQAARMPLQGSTNGPGSTGVSMPEAAAPIVGSGRE</sequence>
<evidence type="ECO:0000256" key="2">
    <source>
        <dbReference type="SAM" id="Coils"/>
    </source>
</evidence>
<dbReference type="RefSeq" id="WP_055460980.1">
    <property type="nucleotide sequence ID" value="NZ_CYHC01000016.1"/>
</dbReference>
<accession>A0ABP2A8Q4</accession>
<feature type="compositionally biased region" description="Polar residues" evidence="3">
    <location>
        <begin position="819"/>
        <end position="830"/>
    </location>
</feature>
<keyword evidence="1" id="KW-1188">Viral release from host cell</keyword>
<feature type="coiled-coil region" evidence="2">
    <location>
        <begin position="139"/>
        <end position="166"/>
    </location>
</feature>
<dbReference type="NCBIfam" id="TIGR01760">
    <property type="entry name" value="tape_meas_TP901"/>
    <property type="match status" value="1"/>
</dbReference>
<feature type="region of interest" description="Disordered" evidence="3">
    <location>
        <begin position="814"/>
        <end position="845"/>
    </location>
</feature>
<dbReference type="PANTHER" id="PTHR37813">
    <property type="entry name" value="FELS-2 PROPHAGE PROTEIN"/>
    <property type="match status" value="1"/>
</dbReference>
<evidence type="ECO:0000313" key="6">
    <source>
        <dbReference type="Proteomes" id="UP000182178"/>
    </source>
</evidence>
<organism evidence="5 6">
    <name type="scientific">Chelatococcus sambhunathii</name>
    <dbReference type="NCBI Taxonomy" id="363953"/>
    <lineage>
        <taxon>Bacteria</taxon>
        <taxon>Pseudomonadati</taxon>
        <taxon>Pseudomonadota</taxon>
        <taxon>Alphaproteobacteria</taxon>
        <taxon>Hyphomicrobiales</taxon>
        <taxon>Chelatococcaceae</taxon>
        <taxon>Chelatococcus</taxon>
    </lineage>
</organism>
<evidence type="ECO:0000256" key="1">
    <source>
        <dbReference type="ARBA" id="ARBA00022612"/>
    </source>
</evidence>
<dbReference type="PANTHER" id="PTHR37813:SF1">
    <property type="entry name" value="FELS-2 PROPHAGE PROTEIN"/>
    <property type="match status" value="1"/>
</dbReference>
<name>A0ABP2A8Q4_9HYPH</name>
<dbReference type="EMBL" id="CYHC01000016">
    <property type="protein sequence ID" value="CUA90921.1"/>
    <property type="molecule type" value="Genomic_DNA"/>
</dbReference>
<dbReference type="Proteomes" id="UP000182178">
    <property type="component" value="Unassembled WGS sequence"/>
</dbReference>
<reference evidence="5 6" key="1">
    <citation type="submission" date="2015-08" db="EMBL/GenBank/DDBJ databases">
        <authorList>
            <person name="Varghese N."/>
        </authorList>
    </citation>
    <scope>NUCLEOTIDE SEQUENCE [LARGE SCALE GENOMIC DNA]</scope>
    <source>
        <strain evidence="5 6">DSM 18167</strain>
    </source>
</reference>
<evidence type="ECO:0000313" key="5">
    <source>
        <dbReference type="EMBL" id="CUA90921.1"/>
    </source>
</evidence>